<name>I3EIE0_NEMP3</name>
<dbReference type="EMBL" id="GL870877">
    <property type="protein sequence ID" value="EIJ88987.1"/>
    <property type="molecule type" value="Genomic_DNA"/>
</dbReference>
<dbReference type="InterPro" id="IPR004274">
    <property type="entry name" value="FCP1_dom"/>
</dbReference>
<dbReference type="HOGENOM" id="CLU_954929_0_0_1"/>
<protein>
    <recommendedName>
        <fullName evidence="1">FCP1 homology domain-containing protein</fullName>
    </recommendedName>
</protein>
<keyword evidence="3" id="KW-1185">Reference proteome</keyword>
<feature type="non-terminal residue" evidence="2">
    <location>
        <position position="292"/>
    </location>
</feature>
<dbReference type="PROSITE" id="PS50969">
    <property type="entry name" value="FCP1"/>
    <property type="match status" value="1"/>
</dbReference>
<dbReference type="Pfam" id="PF03031">
    <property type="entry name" value="NIF"/>
    <property type="match status" value="1"/>
</dbReference>
<gene>
    <name evidence="2" type="ORF">NEQG_00806</name>
</gene>
<dbReference type="InParanoid" id="I3EIE0"/>
<dbReference type="Gene3D" id="3.40.50.1000">
    <property type="entry name" value="HAD superfamily/HAD-like"/>
    <property type="match status" value="1"/>
</dbReference>
<proteinExistence type="predicted"/>
<reference evidence="2" key="1">
    <citation type="submission" date="2011-01" db="EMBL/GenBank/DDBJ databases">
        <title>The Genome Sequence of Nematocida parisii strain ERTm3.</title>
        <authorList>
            <consortium name="The Broad Institute Genome Sequencing Platform"/>
            <consortium name="The Broad Institute Genome Sequencing Center for Infectious Disease"/>
            <person name="Cuomo C."/>
            <person name="Troemel E."/>
            <person name="Young S.K."/>
            <person name="Zeng Q."/>
            <person name="Gargeya S."/>
            <person name="Fitzgerald M."/>
            <person name="Haas B."/>
            <person name="Abouelleil A."/>
            <person name="Alvarado L."/>
            <person name="Arachchi H.M."/>
            <person name="Berlin A."/>
            <person name="Chapman S.B."/>
            <person name="Gearin G."/>
            <person name="Goldberg J."/>
            <person name="Griggs A."/>
            <person name="Gujja S."/>
            <person name="Hansen M."/>
            <person name="Heiman D."/>
            <person name="Howarth C."/>
            <person name="Larimer J."/>
            <person name="Lui A."/>
            <person name="MacDonald P.J.P."/>
            <person name="McCowen C."/>
            <person name="Montmayeur A."/>
            <person name="Murphy C."/>
            <person name="Neiman D."/>
            <person name="Pearson M."/>
            <person name="Priest M."/>
            <person name="Roberts A."/>
            <person name="Saif S."/>
            <person name="Shea T."/>
            <person name="Sisk P."/>
            <person name="Stolte C."/>
            <person name="Sykes S."/>
            <person name="Wortman J."/>
            <person name="Nusbaum C."/>
            <person name="Birren B."/>
        </authorList>
    </citation>
    <scope>NUCLEOTIDE SEQUENCE</scope>
    <source>
        <strain evidence="2">ERTm3</strain>
    </source>
</reference>
<accession>I3EIE0</accession>
<evidence type="ECO:0000313" key="2">
    <source>
        <dbReference type="EMBL" id="EIJ88987.1"/>
    </source>
</evidence>
<dbReference type="InterPro" id="IPR036412">
    <property type="entry name" value="HAD-like_sf"/>
</dbReference>
<dbReference type="AlphaFoldDB" id="I3EIE0"/>
<dbReference type="VEuPathDB" id="MicrosporidiaDB:NEQG_00806"/>
<evidence type="ECO:0000259" key="1">
    <source>
        <dbReference type="PROSITE" id="PS50969"/>
    </source>
</evidence>
<feature type="domain" description="FCP1 homology" evidence="1">
    <location>
        <begin position="72"/>
        <end position="223"/>
    </location>
</feature>
<dbReference type="Proteomes" id="UP000002872">
    <property type="component" value="Unassembled WGS sequence"/>
</dbReference>
<dbReference type="OrthoDB" id="287041at2759"/>
<organism evidence="2 3">
    <name type="scientific">Nematocida parisii (strain ERTm3)</name>
    <name type="common">Nematode killer fungus</name>
    <dbReference type="NCBI Taxonomy" id="935791"/>
    <lineage>
        <taxon>Eukaryota</taxon>
        <taxon>Fungi</taxon>
        <taxon>Fungi incertae sedis</taxon>
        <taxon>Microsporidia</taxon>
        <taxon>Nematocida</taxon>
    </lineage>
</organism>
<sequence length="292" mass="33742">MGIIEYTESLPVISSIYGLTSKSTLRFPKYALGIGALLGAGILIRTGTGKRVFNELWEVGFSDKKGSSLPPQDKPLPTVFIDIEEVLLEKTWSFFILGYEYKIRPNAGAFLFQLSNEYEVVGVSSMPNEISNEILKVLDPYGCIKYRMYLPNREKLDLNCVNRDRRSIIRIRNCKTSGENDLCIDKWNNDLQINSDTLMNTLDFLLNLKQLESSDFRHVIKSYKNKNFESAYGEIQRSIYPASRQYFLFKTPNGVEEKIKSINRSRIEEYEIAREYIENKMKIHKIQIVIKS</sequence>
<dbReference type="OMA" id="DPYGCIN"/>
<dbReference type="SUPFAM" id="SSF56784">
    <property type="entry name" value="HAD-like"/>
    <property type="match status" value="1"/>
</dbReference>
<dbReference type="STRING" id="935791.I3EIE0"/>
<evidence type="ECO:0000313" key="3">
    <source>
        <dbReference type="Proteomes" id="UP000002872"/>
    </source>
</evidence>
<dbReference type="InterPro" id="IPR023214">
    <property type="entry name" value="HAD_sf"/>
</dbReference>